<dbReference type="Proteomes" id="UP000448867">
    <property type="component" value="Unassembled WGS sequence"/>
</dbReference>
<gene>
    <name evidence="3" type="ORF">GJU40_09065</name>
</gene>
<evidence type="ECO:0000313" key="3">
    <source>
        <dbReference type="EMBL" id="MRX72301.1"/>
    </source>
</evidence>
<protein>
    <submittedName>
        <fullName evidence="3">NAD-dependent epimerase/dehydratase family protein</fullName>
    </submittedName>
</protein>
<proteinExistence type="inferred from homology"/>
<keyword evidence="4" id="KW-1185">Reference proteome</keyword>
<dbReference type="SUPFAM" id="SSF51735">
    <property type="entry name" value="NAD(P)-binding Rossmann-fold domains"/>
    <property type="match status" value="1"/>
</dbReference>
<evidence type="ECO:0000313" key="4">
    <source>
        <dbReference type="Proteomes" id="UP000448867"/>
    </source>
</evidence>
<dbReference type="RefSeq" id="WP_154307465.1">
    <property type="nucleotide sequence ID" value="NZ_WKKI01000014.1"/>
</dbReference>
<comment type="similarity">
    <text evidence="1">Belongs to the NAD(P)-dependent epimerase/dehydratase family.</text>
</comment>
<organism evidence="3 4">
    <name type="scientific">Metabacillus lacus</name>
    <dbReference type="NCBI Taxonomy" id="1983721"/>
    <lineage>
        <taxon>Bacteria</taxon>
        <taxon>Bacillati</taxon>
        <taxon>Bacillota</taxon>
        <taxon>Bacilli</taxon>
        <taxon>Bacillales</taxon>
        <taxon>Bacillaceae</taxon>
        <taxon>Metabacillus</taxon>
    </lineage>
</organism>
<dbReference type="OrthoDB" id="9779041at2"/>
<accession>A0A7X2IYT6</accession>
<dbReference type="PANTHER" id="PTHR43000">
    <property type="entry name" value="DTDP-D-GLUCOSE 4,6-DEHYDRATASE-RELATED"/>
    <property type="match status" value="1"/>
</dbReference>
<evidence type="ECO:0000259" key="2">
    <source>
        <dbReference type="Pfam" id="PF01370"/>
    </source>
</evidence>
<dbReference type="Gene3D" id="3.90.25.10">
    <property type="entry name" value="UDP-galactose 4-epimerase, domain 1"/>
    <property type="match status" value="1"/>
</dbReference>
<dbReference type="Pfam" id="PF01370">
    <property type="entry name" value="Epimerase"/>
    <property type="match status" value="1"/>
</dbReference>
<dbReference type="EMBL" id="WKKI01000014">
    <property type="protein sequence ID" value="MRX72301.1"/>
    <property type="molecule type" value="Genomic_DNA"/>
</dbReference>
<dbReference type="InterPro" id="IPR001509">
    <property type="entry name" value="Epimerase_deHydtase"/>
</dbReference>
<reference evidence="3 4" key="1">
    <citation type="submission" date="2019-11" db="EMBL/GenBank/DDBJ databases">
        <title>Bacillus lacus genome.</title>
        <authorList>
            <person name="Allen C.J."/>
            <person name="Newman J.D."/>
        </authorList>
    </citation>
    <scope>NUCLEOTIDE SEQUENCE [LARGE SCALE GENOMIC DNA]</scope>
    <source>
        <strain evidence="3 4">KCTC 33946</strain>
    </source>
</reference>
<feature type="domain" description="NAD-dependent epimerase/dehydratase" evidence="2">
    <location>
        <begin position="4"/>
        <end position="229"/>
    </location>
</feature>
<sequence>MTRMMITGASGFTGLHACRHFSEKGYLVSAVCRKRNPALSFSGTSSEIADLTNQQEVEALISRVQPDYLLHLAGQNHVGISWEDPVGALEANLMSTVYLLEALRKKQQHCKVIIAGSALQYDPANLSSLSHPYSFSKTLQSIAAQSWHKLYHLPVIIAKPSNLIGPGKSSGVCAVFSRYIAEMECGGRDKQLELSSRSVYRDFVDVRDAVHAYEILLTSGTSGETYDIASGIMRSLGEAADALRKHSKADFHVLEKNSNYVEKPEAITSERLRDLGWEPTYSFETSLYDTLQFWREEGCAQ</sequence>
<name>A0A7X2IYT6_9BACI</name>
<dbReference type="Gene3D" id="3.40.50.720">
    <property type="entry name" value="NAD(P)-binding Rossmann-like Domain"/>
    <property type="match status" value="1"/>
</dbReference>
<comment type="caution">
    <text evidence="3">The sequence shown here is derived from an EMBL/GenBank/DDBJ whole genome shotgun (WGS) entry which is preliminary data.</text>
</comment>
<dbReference type="InterPro" id="IPR036291">
    <property type="entry name" value="NAD(P)-bd_dom_sf"/>
</dbReference>
<evidence type="ECO:0000256" key="1">
    <source>
        <dbReference type="ARBA" id="ARBA00007637"/>
    </source>
</evidence>
<dbReference type="AlphaFoldDB" id="A0A7X2IYT6"/>